<evidence type="ECO:0000256" key="7">
    <source>
        <dbReference type="ARBA" id="ARBA00023136"/>
    </source>
</evidence>
<keyword evidence="5 8" id="KW-0812">Transmembrane</keyword>
<accession>A0A6J4U8Q0</accession>
<evidence type="ECO:0000256" key="1">
    <source>
        <dbReference type="ARBA" id="ARBA00004651"/>
    </source>
</evidence>
<feature type="transmembrane region" description="Helical" evidence="8">
    <location>
        <begin position="198"/>
        <end position="219"/>
    </location>
</feature>
<feature type="transmembrane region" description="Helical" evidence="8">
    <location>
        <begin position="173"/>
        <end position="191"/>
    </location>
</feature>
<dbReference type="PANTHER" id="PTHR30269">
    <property type="entry name" value="TRANSMEMBRANE PROTEIN YFCA"/>
    <property type="match status" value="1"/>
</dbReference>
<keyword evidence="4 8" id="KW-1003">Cell membrane</keyword>
<dbReference type="PANTHER" id="PTHR30269:SF37">
    <property type="entry name" value="MEMBRANE TRANSPORTER PROTEIN"/>
    <property type="match status" value="1"/>
</dbReference>
<dbReference type="InterPro" id="IPR052017">
    <property type="entry name" value="TSUP"/>
</dbReference>
<comment type="similarity">
    <text evidence="2 8">Belongs to the 4-toluene sulfonate uptake permease (TSUP) (TC 2.A.102) family.</text>
</comment>
<sequence>MTGFGGALVIAPALFATLEPPQAVVTVVLIGLVQSGVMAVHGRADVLRAELGPLLAAAVPGLFVGAFVLRVASASALRVSVGVAVLGAVAAQAALRGLSVSRRVAPSVGFLTGALTTSVTINGPPMVLYLRGRGASPAETRATLGAAFVGLAVLALVPLAVTDTLQLPPLTSLAALGVALPLGLAGGIWIAPRIPDAIHARASTLLLVALGVASIVGGLR</sequence>
<evidence type="ECO:0000256" key="2">
    <source>
        <dbReference type="ARBA" id="ARBA00009142"/>
    </source>
</evidence>
<dbReference type="EMBL" id="CADCWC010000316">
    <property type="protein sequence ID" value="CAA9544034.1"/>
    <property type="molecule type" value="Genomic_DNA"/>
</dbReference>
<feature type="transmembrane region" description="Helical" evidence="8">
    <location>
        <begin position="142"/>
        <end position="161"/>
    </location>
</feature>
<keyword evidence="7 8" id="KW-0472">Membrane</keyword>
<comment type="subcellular location">
    <subcellularLocation>
        <location evidence="1 8">Cell membrane</location>
        <topology evidence="1 8">Multi-pass membrane protein</topology>
    </subcellularLocation>
</comment>
<dbReference type="AlphaFoldDB" id="A0A6J4U8Q0"/>
<proteinExistence type="inferred from homology"/>
<reference evidence="9" key="1">
    <citation type="submission" date="2020-02" db="EMBL/GenBank/DDBJ databases">
        <authorList>
            <person name="Meier V. D."/>
        </authorList>
    </citation>
    <scope>NUCLEOTIDE SEQUENCE</scope>
    <source>
        <strain evidence="9">AVDCRST_MAG79</strain>
    </source>
</reference>
<keyword evidence="6 8" id="KW-1133">Transmembrane helix</keyword>
<feature type="transmembrane region" description="Helical" evidence="8">
    <location>
        <begin position="107"/>
        <end position="130"/>
    </location>
</feature>
<feature type="transmembrane region" description="Helical" evidence="8">
    <location>
        <begin position="51"/>
        <end position="69"/>
    </location>
</feature>
<gene>
    <name evidence="9" type="ORF">AVDCRST_MAG79-2126</name>
</gene>
<evidence type="ECO:0000256" key="6">
    <source>
        <dbReference type="ARBA" id="ARBA00022989"/>
    </source>
</evidence>
<keyword evidence="3" id="KW-0813">Transport</keyword>
<dbReference type="InterPro" id="IPR002781">
    <property type="entry name" value="TM_pro_TauE-like"/>
</dbReference>
<dbReference type="GO" id="GO:0005886">
    <property type="term" value="C:plasma membrane"/>
    <property type="evidence" value="ECO:0007669"/>
    <property type="project" value="UniProtKB-SubCell"/>
</dbReference>
<evidence type="ECO:0000256" key="8">
    <source>
        <dbReference type="RuleBase" id="RU363041"/>
    </source>
</evidence>
<evidence type="ECO:0000256" key="3">
    <source>
        <dbReference type="ARBA" id="ARBA00022448"/>
    </source>
</evidence>
<protein>
    <recommendedName>
        <fullName evidence="8">Probable membrane transporter protein</fullName>
    </recommendedName>
</protein>
<organism evidence="9">
    <name type="scientific">uncultured Thermoleophilia bacterium</name>
    <dbReference type="NCBI Taxonomy" id="1497501"/>
    <lineage>
        <taxon>Bacteria</taxon>
        <taxon>Bacillati</taxon>
        <taxon>Actinomycetota</taxon>
        <taxon>Thermoleophilia</taxon>
        <taxon>environmental samples</taxon>
    </lineage>
</organism>
<evidence type="ECO:0000256" key="5">
    <source>
        <dbReference type="ARBA" id="ARBA00022692"/>
    </source>
</evidence>
<name>A0A6J4U8Q0_9ACTN</name>
<evidence type="ECO:0000313" key="9">
    <source>
        <dbReference type="EMBL" id="CAA9544034.1"/>
    </source>
</evidence>
<evidence type="ECO:0000256" key="4">
    <source>
        <dbReference type="ARBA" id="ARBA00022475"/>
    </source>
</evidence>
<feature type="transmembrane region" description="Helical" evidence="8">
    <location>
        <begin position="76"/>
        <end position="95"/>
    </location>
</feature>
<dbReference type="Pfam" id="PF01925">
    <property type="entry name" value="TauE"/>
    <property type="match status" value="1"/>
</dbReference>